<dbReference type="InterPro" id="IPR028939">
    <property type="entry name" value="P5C_Rdtase_cat_N"/>
</dbReference>
<dbReference type="Pfam" id="PF03807">
    <property type="entry name" value="F420_oxidored"/>
    <property type="match status" value="1"/>
</dbReference>
<sequence>MATIKRVGVLGSGVVGQTLAKGFKRHGYEVQIGSRSPAKLASFVTETKIPSGTFSAVAAWSEALVLSVLGKAAAEALMEALPQNLAGKPILDTTNPISDEAPEDGVVRFFTGPNRSLMEDLQATFPQAHLVKAFNSVGNNLMVNPKLKGKPTMFYCGNNAGAKAFAARVIEQFGWEGADMGTAVAARAIEPLCQLWCIPGFRDNDWAHAFHLLRP</sequence>
<name>A0A538TTP4_UNCEI</name>
<organism evidence="3 4">
    <name type="scientific">Eiseniibacteriota bacterium</name>
    <dbReference type="NCBI Taxonomy" id="2212470"/>
    <lineage>
        <taxon>Bacteria</taxon>
        <taxon>Candidatus Eiseniibacteriota</taxon>
    </lineage>
</organism>
<dbReference type="PANTHER" id="PTHR14239:SF10">
    <property type="entry name" value="REDUCTASE"/>
    <property type="match status" value="1"/>
</dbReference>
<dbReference type="AlphaFoldDB" id="A0A538TTP4"/>
<evidence type="ECO:0000313" key="3">
    <source>
        <dbReference type="EMBL" id="TMQ66974.1"/>
    </source>
</evidence>
<reference evidence="3 4" key="1">
    <citation type="journal article" date="2019" name="Nat. Microbiol.">
        <title>Mediterranean grassland soil C-N compound turnover is dependent on rainfall and depth, and is mediated by genomically divergent microorganisms.</title>
        <authorList>
            <person name="Diamond S."/>
            <person name="Andeer P.F."/>
            <person name="Li Z."/>
            <person name="Crits-Christoph A."/>
            <person name="Burstein D."/>
            <person name="Anantharaman K."/>
            <person name="Lane K.R."/>
            <person name="Thomas B.C."/>
            <person name="Pan C."/>
            <person name="Northen T.R."/>
            <person name="Banfield J.F."/>
        </authorList>
    </citation>
    <scope>NUCLEOTIDE SEQUENCE [LARGE SCALE GENOMIC DNA]</scope>
    <source>
        <strain evidence="3">WS_9</strain>
    </source>
</reference>
<evidence type="ECO:0000259" key="2">
    <source>
        <dbReference type="Pfam" id="PF03807"/>
    </source>
</evidence>
<dbReference type="GO" id="GO:0003677">
    <property type="term" value="F:DNA binding"/>
    <property type="evidence" value="ECO:0007669"/>
    <property type="project" value="UniProtKB-KW"/>
</dbReference>
<keyword evidence="1" id="KW-0560">Oxidoreductase</keyword>
<evidence type="ECO:0000313" key="4">
    <source>
        <dbReference type="Proteomes" id="UP000317691"/>
    </source>
</evidence>
<dbReference type="Gene3D" id="3.40.50.720">
    <property type="entry name" value="NAD(P)-binding Rossmann-like Domain"/>
    <property type="match status" value="1"/>
</dbReference>
<dbReference type="InterPro" id="IPR051267">
    <property type="entry name" value="STEAP_metalloreductase"/>
</dbReference>
<dbReference type="SUPFAM" id="SSF51735">
    <property type="entry name" value="NAD(P)-binding Rossmann-fold domains"/>
    <property type="match status" value="1"/>
</dbReference>
<dbReference type="Proteomes" id="UP000317691">
    <property type="component" value="Unassembled WGS sequence"/>
</dbReference>
<evidence type="ECO:0000256" key="1">
    <source>
        <dbReference type="ARBA" id="ARBA00023002"/>
    </source>
</evidence>
<comment type="caution">
    <text evidence="3">The sequence shown here is derived from an EMBL/GenBank/DDBJ whole genome shotgun (WGS) entry which is preliminary data.</text>
</comment>
<gene>
    <name evidence="3" type="ORF">E6K79_01065</name>
</gene>
<feature type="domain" description="Pyrroline-5-carboxylate reductase catalytic N-terminal" evidence="2">
    <location>
        <begin position="6"/>
        <end position="96"/>
    </location>
</feature>
<dbReference type="InterPro" id="IPR036291">
    <property type="entry name" value="NAD(P)-bd_dom_sf"/>
</dbReference>
<keyword evidence="3" id="KW-0238">DNA-binding</keyword>
<proteinExistence type="predicted"/>
<dbReference type="EMBL" id="VBOZ01000006">
    <property type="protein sequence ID" value="TMQ66974.1"/>
    <property type="molecule type" value="Genomic_DNA"/>
</dbReference>
<dbReference type="PANTHER" id="PTHR14239">
    <property type="entry name" value="DUDULIN-RELATED"/>
    <property type="match status" value="1"/>
</dbReference>
<dbReference type="GO" id="GO:0016491">
    <property type="term" value="F:oxidoreductase activity"/>
    <property type="evidence" value="ECO:0007669"/>
    <property type="project" value="UniProtKB-KW"/>
</dbReference>
<protein>
    <submittedName>
        <fullName evidence="3">DNA-binding protein</fullName>
    </submittedName>
</protein>
<accession>A0A538TTP4</accession>